<keyword evidence="2" id="KW-1185">Reference proteome</keyword>
<dbReference type="AlphaFoldDB" id="A0A8X6WNZ3"/>
<dbReference type="EMBL" id="BMAV01000898">
    <property type="protein sequence ID" value="GFY38510.1"/>
    <property type="molecule type" value="Genomic_DNA"/>
</dbReference>
<gene>
    <name evidence="1" type="ORF">TNIN_147091</name>
</gene>
<comment type="caution">
    <text evidence="1">The sequence shown here is derived from an EMBL/GenBank/DDBJ whole genome shotgun (WGS) entry which is preliminary data.</text>
</comment>
<protein>
    <submittedName>
        <fullName evidence="1">Uncharacterized protein</fullName>
    </submittedName>
</protein>
<name>A0A8X6WNZ3_9ARAC</name>
<dbReference type="Proteomes" id="UP000886998">
    <property type="component" value="Unassembled WGS sequence"/>
</dbReference>
<evidence type="ECO:0000313" key="2">
    <source>
        <dbReference type="Proteomes" id="UP000886998"/>
    </source>
</evidence>
<organism evidence="1 2">
    <name type="scientific">Trichonephila inaurata madagascariensis</name>
    <dbReference type="NCBI Taxonomy" id="2747483"/>
    <lineage>
        <taxon>Eukaryota</taxon>
        <taxon>Metazoa</taxon>
        <taxon>Ecdysozoa</taxon>
        <taxon>Arthropoda</taxon>
        <taxon>Chelicerata</taxon>
        <taxon>Arachnida</taxon>
        <taxon>Araneae</taxon>
        <taxon>Araneomorphae</taxon>
        <taxon>Entelegynae</taxon>
        <taxon>Araneoidea</taxon>
        <taxon>Nephilidae</taxon>
        <taxon>Trichonephila</taxon>
        <taxon>Trichonephila inaurata</taxon>
    </lineage>
</organism>
<accession>A0A8X6WNZ3</accession>
<proteinExistence type="predicted"/>
<dbReference type="OrthoDB" id="10472467at2759"/>
<reference evidence="1" key="1">
    <citation type="submission" date="2020-08" db="EMBL/GenBank/DDBJ databases">
        <title>Multicomponent nature underlies the extraordinary mechanical properties of spider dragline silk.</title>
        <authorList>
            <person name="Kono N."/>
            <person name="Nakamura H."/>
            <person name="Mori M."/>
            <person name="Yoshida Y."/>
            <person name="Ohtoshi R."/>
            <person name="Malay A.D."/>
            <person name="Moran D.A.P."/>
            <person name="Tomita M."/>
            <person name="Numata K."/>
            <person name="Arakawa K."/>
        </authorList>
    </citation>
    <scope>NUCLEOTIDE SEQUENCE</scope>
</reference>
<evidence type="ECO:0000313" key="1">
    <source>
        <dbReference type="EMBL" id="GFY38510.1"/>
    </source>
</evidence>
<sequence>MEASVSVHSLSAFDFLDGEDDVVSLLARPFSRIRLCSGFFSHRDAFQECGILHVTDQVLVFWPSFSKHLTVLYRLINDGVNRTTTRIEFATDVTGPNSSISFDHFIKGGNGIVGVCC</sequence>